<dbReference type="PROSITE" id="PS50041">
    <property type="entry name" value="C_TYPE_LECTIN_2"/>
    <property type="match status" value="2"/>
</dbReference>
<dbReference type="OrthoDB" id="10612945at2759"/>
<dbReference type="PIR" id="D88103">
    <property type="entry name" value="D88103"/>
</dbReference>
<dbReference type="InParanoid" id="O44915"/>
<protein>
    <submittedName>
        <fullName evidence="3">C-type lectin domain-containing protein</fullName>
    </submittedName>
</protein>
<dbReference type="InterPro" id="IPR016187">
    <property type="entry name" value="CTDL_fold"/>
</dbReference>
<dbReference type="Gene3D" id="3.10.100.10">
    <property type="entry name" value="Mannose-Binding Protein A, subunit A"/>
    <property type="match status" value="2"/>
</dbReference>
<dbReference type="PANTHER" id="PTHR23124">
    <property type="entry name" value="C-TYPE LECTIN DOMAIN-CONTAINING PROTEIN-RELATED-RELATED"/>
    <property type="match status" value="1"/>
</dbReference>
<feature type="domain" description="C-type lectin" evidence="2">
    <location>
        <begin position="292"/>
        <end position="405"/>
    </location>
</feature>
<dbReference type="SMART" id="SM00034">
    <property type="entry name" value="CLECT"/>
    <property type="match status" value="2"/>
</dbReference>
<dbReference type="KEGG" id="cel:CELE_W10G11.6"/>
<reference evidence="3 4" key="1">
    <citation type="journal article" date="1998" name="Science">
        <title>Genome sequence of the nematode C. elegans: a platform for investigating biology.</title>
        <authorList>
            <consortium name="The C. elegans sequencing consortium"/>
            <person name="Sulson J.E."/>
            <person name="Waterston R."/>
        </authorList>
    </citation>
    <scope>NUCLEOTIDE SEQUENCE [LARGE SCALE GENOMIC DNA]</scope>
    <source>
        <strain evidence="3 4">Bristol N2</strain>
    </source>
</reference>
<dbReference type="InterPro" id="IPR001304">
    <property type="entry name" value="C-type_lectin-like"/>
</dbReference>
<dbReference type="AGR" id="WB:WBGene00021139"/>
<accession>O44915</accession>
<feature type="domain" description="C-type lectin" evidence="2">
    <location>
        <begin position="120"/>
        <end position="233"/>
    </location>
</feature>
<dbReference type="PaxDb" id="6239-W10G11.6"/>
<evidence type="ECO:0000256" key="1">
    <source>
        <dbReference type="SAM" id="SignalP"/>
    </source>
</evidence>
<dbReference type="SUPFAM" id="SSF56436">
    <property type="entry name" value="C-type lectin-like"/>
    <property type="match status" value="2"/>
</dbReference>
<dbReference type="PANTHER" id="PTHR23124:SF144">
    <property type="entry name" value="C-TYPE LECTIN DOMAIN-CONTAINING PROTEIN"/>
    <property type="match status" value="1"/>
</dbReference>
<dbReference type="RefSeq" id="NP_494581.2">
    <property type="nucleotide sequence ID" value="NM_062180.2"/>
</dbReference>
<dbReference type="AlphaFoldDB" id="O44915"/>
<gene>
    <name evidence="3 5" type="primary">clec-128</name>
    <name evidence="3" type="ORF">CELE_W10G11.6</name>
    <name evidence="5" type="ORF">W10G11.6</name>
</gene>
<dbReference type="CTD" id="189339"/>
<dbReference type="OMA" id="IQRTAAC"/>
<feature type="signal peptide" evidence="1">
    <location>
        <begin position="1"/>
        <end position="19"/>
    </location>
</feature>
<dbReference type="Pfam" id="PF00059">
    <property type="entry name" value="Lectin_C"/>
    <property type="match status" value="1"/>
</dbReference>
<dbReference type="GeneID" id="189339"/>
<name>O44915_CAEEL</name>
<proteinExistence type="predicted"/>
<dbReference type="SMR" id="O44915"/>
<dbReference type="Proteomes" id="UP000001940">
    <property type="component" value="Chromosome II"/>
</dbReference>
<dbReference type="UCSC" id="W10G11.6">
    <property type="organism name" value="c. elegans"/>
</dbReference>
<feature type="chain" id="PRO_5004158410" evidence="1">
    <location>
        <begin position="20"/>
        <end position="451"/>
    </location>
</feature>
<dbReference type="FunCoup" id="O44915">
    <property type="interactions" value="226"/>
</dbReference>
<evidence type="ECO:0000259" key="2">
    <source>
        <dbReference type="PROSITE" id="PS50041"/>
    </source>
</evidence>
<dbReference type="CDD" id="cd00037">
    <property type="entry name" value="CLECT"/>
    <property type="match status" value="2"/>
</dbReference>
<dbReference type="eggNOG" id="KOG4297">
    <property type="taxonomic scope" value="Eukaryota"/>
</dbReference>
<dbReference type="EMBL" id="BX284602">
    <property type="protein sequence ID" value="CCD73667.2"/>
    <property type="molecule type" value="Genomic_DNA"/>
</dbReference>
<dbReference type="InterPro" id="IPR016186">
    <property type="entry name" value="C-type_lectin-like/link_sf"/>
</dbReference>
<keyword evidence="1" id="KW-0732">Signal</keyword>
<dbReference type="HOGENOM" id="CLU_038411_0_0_1"/>
<evidence type="ECO:0000313" key="5">
    <source>
        <dbReference type="WormBase" id="W10G11.6"/>
    </source>
</evidence>
<keyword evidence="4" id="KW-1185">Reference proteome</keyword>
<evidence type="ECO:0000313" key="3">
    <source>
        <dbReference type="EMBL" id="CCD73667.2"/>
    </source>
</evidence>
<dbReference type="WormBase" id="W10G11.6">
    <property type="protein sequence ID" value="CE48332"/>
    <property type="gene ID" value="WBGene00021139"/>
    <property type="gene designation" value="clec-128"/>
</dbReference>
<evidence type="ECO:0000313" key="4">
    <source>
        <dbReference type="Proteomes" id="UP000001940"/>
    </source>
</evidence>
<dbReference type="STRING" id="6239.W10G11.6.1"/>
<sequence>MSASRCYIFLVLLVMGVHSQTTPLSMANCLLDGDAEFCAACLDMASTTVSTTTVTTTTTPAAVTTTAAPPVVVTTAAPPPVVVTTAPPVVVVTTPAPVVVPTPAVVVGCLPGWRFTNRPSGGWCMRVFTGIHDAKIEAERACAAKGGTLTGLQNRDDALFIQRSLLALIPQNSASVWVGIQRTAACTRQQITAACTRTTSFEWTDGSATGTDGFVFQPGQPDNILLNQNCALLLASRTPTITARGTYYAATLEDVNCVATFIPANIARQTRGYACGRHNRCEPGWRFFNRPSGGWCIRVFTGFHAAKADAEAACQAVGATLSGLQNPQEAAYIQSSLLGQIPQRSASVWVGIQRTAACMNQPPSAACSRTTAFRWTDNSATGTAGFVFQPGQPDNIRLNQNCALLLASETPTITARGTYYAATLEDVNCVANFIPENEARRTRGFACGKRG</sequence>
<organism evidence="3 4">
    <name type="scientific">Caenorhabditis elegans</name>
    <dbReference type="NCBI Taxonomy" id="6239"/>
    <lineage>
        <taxon>Eukaryota</taxon>
        <taxon>Metazoa</taxon>
        <taxon>Ecdysozoa</taxon>
        <taxon>Nematoda</taxon>
        <taxon>Chromadorea</taxon>
        <taxon>Rhabditida</taxon>
        <taxon>Rhabditina</taxon>
        <taxon>Rhabditomorpha</taxon>
        <taxon>Rhabditoidea</taxon>
        <taxon>Rhabditidae</taxon>
        <taxon>Peloderinae</taxon>
        <taxon>Caenorhabditis</taxon>
    </lineage>
</organism>